<organism evidence="2 3">
    <name type="scientific">Saccharata proteae CBS 121410</name>
    <dbReference type="NCBI Taxonomy" id="1314787"/>
    <lineage>
        <taxon>Eukaryota</taxon>
        <taxon>Fungi</taxon>
        <taxon>Dikarya</taxon>
        <taxon>Ascomycota</taxon>
        <taxon>Pezizomycotina</taxon>
        <taxon>Dothideomycetes</taxon>
        <taxon>Dothideomycetes incertae sedis</taxon>
        <taxon>Botryosphaeriales</taxon>
        <taxon>Saccharataceae</taxon>
        <taxon>Saccharata</taxon>
    </lineage>
</organism>
<keyword evidence="3" id="KW-1185">Reference proteome</keyword>
<proteinExistence type="predicted"/>
<protein>
    <submittedName>
        <fullName evidence="2">Uncharacterized protein</fullName>
    </submittedName>
</protein>
<feature type="region of interest" description="Disordered" evidence="1">
    <location>
        <begin position="23"/>
        <end position="47"/>
    </location>
</feature>
<evidence type="ECO:0000313" key="3">
    <source>
        <dbReference type="Proteomes" id="UP000799776"/>
    </source>
</evidence>
<accession>A0A6A5YC01</accession>
<name>A0A6A5YC01_9PEZI</name>
<evidence type="ECO:0000313" key="2">
    <source>
        <dbReference type="EMBL" id="KAF2088996.1"/>
    </source>
</evidence>
<sequence length="151" mass="16473">MATRAPRPTPAAQVAHVADLSHLEPLERSIGSDDENDGQYSQLSEPPSTSWYTLLLRTPFQPSAQKIITPAAVRHQPPFPSDNIVDVALRPSSSHSFTQLSTAIVSARCSNLDRSTLLVQHRQTLARRAALQLSPGVTAGAPTWFLRCHTN</sequence>
<dbReference type="AlphaFoldDB" id="A0A6A5YC01"/>
<reference evidence="2" key="1">
    <citation type="journal article" date="2020" name="Stud. Mycol.">
        <title>101 Dothideomycetes genomes: a test case for predicting lifestyles and emergence of pathogens.</title>
        <authorList>
            <person name="Haridas S."/>
            <person name="Albert R."/>
            <person name="Binder M."/>
            <person name="Bloem J."/>
            <person name="Labutti K."/>
            <person name="Salamov A."/>
            <person name="Andreopoulos B."/>
            <person name="Baker S."/>
            <person name="Barry K."/>
            <person name="Bills G."/>
            <person name="Bluhm B."/>
            <person name="Cannon C."/>
            <person name="Castanera R."/>
            <person name="Culley D."/>
            <person name="Daum C."/>
            <person name="Ezra D."/>
            <person name="Gonzalez J."/>
            <person name="Henrissat B."/>
            <person name="Kuo A."/>
            <person name="Liang C."/>
            <person name="Lipzen A."/>
            <person name="Lutzoni F."/>
            <person name="Magnuson J."/>
            <person name="Mondo S."/>
            <person name="Nolan M."/>
            <person name="Ohm R."/>
            <person name="Pangilinan J."/>
            <person name="Park H.-J."/>
            <person name="Ramirez L."/>
            <person name="Alfaro M."/>
            <person name="Sun H."/>
            <person name="Tritt A."/>
            <person name="Yoshinaga Y."/>
            <person name="Zwiers L.-H."/>
            <person name="Turgeon B."/>
            <person name="Goodwin S."/>
            <person name="Spatafora J."/>
            <person name="Crous P."/>
            <person name="Grigoriev I."/>
        </authorList>
    </citation>
    <scope>NUCLEOTIDE SEQUENCE</scope>
    <source>
        <strain evidence="2">CBS 121410</strain>
    </source>
</reference>
<feature type="compositionally biased region" description="Polar residues" evidence="1">
    <location>
        <begin position="38"/>
        <end position="47"/>
    </location>
</feature>
<dbReference type="EMBL" id="ML978715">
    <property type="protein sequence ID" value="KAF2088996.1"/>
    <property type="molecule type" value="Genomic_DNA"/>
</dbReference>
<dbReference type="Proteomes" id="UP000799776">
    <property type="component" value="Unassembled WGS sequence"/>
</dbReference>
<gene>
    <name evidence="2" type="ORF">K490DRAFT_55606</name>
</gene>
<evidence type="ECO:0000256" key="1">
    <source>
        <dbReference type="SAM" id="MobiDB-lite"/>
    </source>
</evidence>